<evidence type="ECO:0000313" key="4">
    <source>
        <dbReference type="EMBL" id="SHF35222.1"/>
    </source>
</evidence>
<dbReference type="EMBL" id="FQUX01000003">
    <property type="protein sequence ID" value="SHF35222.1"/>
    <property type="molecule type" value="Genomic_DNA"/>
</dbReference>
<evidence type="ECO:0000259" key="2">
    <source>
        <dbReference type="Pfam" id="PF07587"/>
    </source>
</evidence>
<dbReference type="InterPro" id="IPR036909">
    <property type="entry name" value="Cyt_c-like_dom_sf"/>
</dbReference>
<dbReference type="GO" id="GO:0020037">
    <property type="term" value="F:heme binding"/>
    <property type="evidence" value="ECO:0007669"/>
    <property type="project" value="InterPro"/>
</dbReference>
<dbReference type="Pfam" id="PF07583">
    <property type="entry name" value="PSCyt2"/>
    <property type="match status" value="1"/>
</dbReference>
<dbReference type="InterPro" id="IPR011429">
    <property type="entry name" value="Cyt_c_Planctomycete-type"/>
</dbReference>
<keyword evidence="5" id="KW-1185">Reference proteome</keyword>
<dbReference type="GO" id="GO:0009055">
    <property type="term" value="F:electron transfer activity"/>
    <property type="evidence" value="ECO:0007669"/>
    <property type="project" value="InterPro"/>
</dbReference>
<dbReference type="Pfam" id="PF07635">
    <property type="entry name" value="PSCyt1"/>
    <property type="match status" value="1"/>
</dbReference>
<feature type="domain" description="DUF1553" evidence="2">
    <location>
        <begin position="769"/>
        <end position="1020"/>
    </location>
</feature>
<dbReference type="SUPFAM" id="SSF49899">
    <property type="entry name" value="Concanavalin A-like lectins/glucanases"/>
    <property type="match status" value="1"/>
</dbReference>
<dbReference type="Pfam" id="PF07587">
    <property type="entry name" value="PSD1"/>
    <property type="match status" value="1"/>
</dbReference>
<name>A0A1M5AZ68_9FLAO</name>
<organism evidence="4 5">
    <name type="scientific">Arenibacter palladensis</name>
    <dbReference type="NCBI Taxonomy" id="237373"/>
    <lineage>
        <taxon>Bacteria</taxon>
        <taxon>Pseudomonadati</taxon>
        <taxon>Bacteroidota</taxon>
        <taxon>Flavobacteriia</taxon>
        <taxon>Flavobacteriales</taxon>
        <taxon>Flavobacteriaceae</taxon>
        <taxon>Arenibacter</taxon>
    </lineage>
</organism>
<dbReference type="RefSeq" id="WP_245802539.1">
    <property type="nucleotide sequence ID" value="NZ_FQUX01000003.1"/>
</dbReference>
<dbReference type="PANTHER" id="PTHR35889">
    <property type="entry name" value="CYCLOINULO-OLIGOSACCHARIDE FRUCTANOTRANSFERASE-RELATED"/>
    <property type="match status" value="1"/>
</dbReference>
<accession>A0A1M5AZ68</accession>
<dbReference type="AlphaFoldDB" id="A0A1M5AZ68"/>
<reference evidence="5" key="1">
    <citation type="submission" date="2016-11" db="EMBL/GenBank/DDBJ databases">
        <authorList>
            <person name="Varghese N."/>
            <person name="Submissions S."/>
        </authorList>
    </citation>
    <scope>NUCLEOTIDE SEQUENCE [LARGE SCALE GENOMIC DNA]</scope>
    <source>
        <strain evidence="5">DSM 17539</strain>
    </source>
</reference>
<dbReference type="GO" id="GO:0005975">
    <property type="term" value="P:carbohydrate metabolic process"/>
    <property type="evidence" value="ECO:0007669"/>
    <property type="project" value="UniProtKB-ARBA"/>
</dbReference>
<protein>
    <submittedName>
        <fullName evidence="4">Planctomycete cytochrome C</fullName>
    </submittedName>
</protein>
<dbReference type="Pfam" id="PF13385">
    <property type="entry name" value="Laminin_G_3"/>
    <property type="match status" value="1"/>
</dbReference>
<dbReference type="GO" id="GO:0004553">
    <property type="term" value="F:hydrolase activity, hydrolyzing O-glycosyl compounds"/>
    <property type="evidence" value="ECO:0007669"/>
    <property type="project" value="UniProtKB-ARBA"/>
</dbReference>
<gene>
    <name evidence="4" type="ORF">SAMN03080594_103442</name>
</gene>
<dbReference type="PANTHER" id="PTHR35889:SF3">
    <property type="entry name" value="F-BOX DOMAIN-CONTAINING PROTEIN"/>
    <property type="match status" value="1"/>
</dbReference>
<evidence type="ECO:0000313" key="5">
    <source>
        <dbReference type="Proteomes" id="UP000184406"/>
    </source>
</evidence>
<evidence type="ECO:0000259" key="1">
    <source>
        <dbReference type="Pfam" id="PF07583"/>
    </source>
</evidence>
<feature type="domain" description="Cytochrome C Planctomycete-type" evidence="3">
    <location>
        <begin position="56"/>
        <end position="119"/>
    </location>
</feature>
<sequence>MVIIDMKKCTFGLLVILFGISCSGPELSETVLVEYENLPENIDFNKDVKPILSDKCFICHGPDNAKIKAGLQLHSAEVAFKELKESPGKFGITPGNLNKSEVFHRIVSDDPNYVMPEPDSHLTLSDYEKAVLIKWIEDGAEYKDHWAFIKPVNYKVPNVKEDNETVNPIDNFVISRLEKEKIAPSPEADKEVLLRRLTLDLTGLPPTLDEIDSFLKDSSVNAYEKQVDRLLASPHYGEQMALGWMDLSRFADTHGYSVDRYRNMSPWRDWVIKSFNDNMPYDQFLTWQLAGDLMENPTKEMILATAFNRIHPQNMEGGIINEEFLVEYAVDRASTVGQAFMGLTVACARCHDHKYDPISHKEFYELTSYFNNVNESGQISFNNAMPVPTLLLTTEEEEDLLAYMEGLIYETENDIKDIESNQIAKDFEQWLHEGKYKDILERKQVEGLQAYFDLNDSRLRNTLNPLQRGTIKVEGTEVLKVNLVDGQQGKGLIFDGDAWLDLNGAGVFGRNDAFSVSVWANIPRELENGNIFHKGIGAIFQNWRGYHLRILENKLEIMMAHTAPDNAIVEVSKDEFPRDQWVNFTLTYDGSSTADGLQLYLNGKEVETITKNDNLYKDILFRIDKEPGLQLGARYRGKGIKGGVVDEIKVFDRELSTLEVKLLSKDSSLQDVLMKETKDLSEEDRDLLLAYYTKSISDKADKHYKKLSKLRKQYVDSVEKVQEVMVMKETAEPVQAYILDRGVYSEKREKVYPNTPTAILPMPNDYPKNRLGFAKWLMHDDHPLTARVAVNRFWQHYFGNGLVKTSEDFGNQGEMPSHPELLDWLSIYFKDSGWDVKAFQKLIVMSKTYRQSSLANDSLLNIDKDNRLLARGPSGRLTGEMLRNSALASSGLLNRKIGGESVSPYQPEGLWLVNGARYQVDSGEKLYRRSLYTIWKRSVPHPTLATFDSPARDYSIMRRQETNTPLQALVLLNDPTYVEAARVLGKEISETGDIVIGISTVFRKLTGRTVNDSELAVLLELQRSEYSKFSENADKARGWLNTGEFKLKDGDDKALIAANAVVVSTIMNTDAFITKR</sequence>
<dbReference type="Gene3D" id="2.60.120.200">
    <property type="match status" value="1"/>
</dbReference>
<feature type="domain" description="DUF1549" evidence="1">
    <location>
        <begin position="168"/>
        <end position="374"/>
    </location>
</feature>
<dbReference type="InterPro" id="IPR022655">
    <property type="entry name" value="DUF1553"/>
</dbReference>
<dbReference type="InterPro" id="IPR011444">
    <property type="entry name" value="DUF1549"/>
</dbReference>
<proteinExistence type="predicted"/>
<dbReference type="SUPFAM" id="SSF46626">
    <property type="entry name" value="Cytochrome c"/>
    <property type="match status" value="1"/>
</dbReference>
<dbReference type="Proteomes" id="UP000184406">
    <property type="component" value="Unassembled WGS sequence"/>
</dbReference>
<evidence type="ECO:0000259" key="3">
    <source>
        <dbReference type="Pfam" id="PF07635"/>
    </source>
</evidence>
<dbReference type="InterPro" id="IPR013320">
    <property type="entry name" value="ConA-like_dom_sf"/>
</dbReference>
<dbReference type="PROSITE" id="PS51257">
    <property type="entry name" value="PROKAR_LIPOPROTEIN"/>
    <property type="match status" value="1"/>
</dbReference>